<evidence type="ECO:0000313" key="1">
    <source>
        <dbReference type="EMBL" id="RVT53552.1"/>
    </source>
</evidence>
<dbReference type="EMBL" id="SACT01000001">
    <property type="protein sequence ID" value="RVT53552.1"/>
    <property type="molecule type" value="Genomic_DNA"/>
</dbReference>
<evidence type="ECO:0000313" key="2">
    <source>
        <dbReference type="Proteomes" id="UP000288178"/>
    </source>
</evidence>
<dbReference type="InterPro" id="IPR010836">
    <property type="entry name" value="SapC"/>
</dbReference>
<reference evidence="1 2" key="1">
    <citation type="submission" date="2019-01" db="EMBL/GenBank/DDBJ databases">
        <authorList>
            <person name="Chen W.-M."/>
        </authorList>
    </citation>
    <scope>NUCLEOTIDE SEQUENCE [LARGE SCALE GENOMIC DNA]</scope>
    <source>
        <strain evidence="1 2">ICH-3</strain>
    </source>
</reference>
<accession>A0A437JZS2</accession>
<protein>
    <submittedName>
        <fullName evidence="1">Peptidase</fullName>
    </submittedName>
</protein>
<dbReference type="RefSeq" id="WP_128194816.1">
    <property type="nucleotide sequence ID" value="NZ_SACT01000001.1"/>
</dbReference>
<dbReference type="AlphaFoldDB" id="A0A437JZS2"/>
<comment type="caution">
    <text evidence="1">The sequence shown here is derived from an EMBL/GenBank/DDBJ whole genome shotgun (WGS) entry which is preliminary data.</text>
</comment>
<dbReference type="Pfam" id="PF07277">
    <property type="entry name" value="SapC"/>
    <property type="match status" value="1"/>
</dbReference>
<keyword evidence="2" id="KW-1185">Reference proteome</keyword>
<name>A0A437JZS2_9BURK</name>
<proteinExistence type="predicted"/>
<dbReference type="Proteomes" id="UP000288178">
    <property type="component" value="Unassembled WGS sequence"/>
</dbReference>
<dbReference type="OrthoDB" id="9806524at2"/>
<organism evidence="1 2">
    <name type="scientific">Rubrivivax albus</name>
    <dbReference type="NCBI Taxonomy" id="2499835"/>
    <lineage>
        <taxon>Bacteria</taxon>
        <taxon>Pseudomonadati</taxon>
        <taxon>Pseudomonadota</taxon>
        <taxon>Betaproteobacteria</taxon>
        <taxon>Burkholderiales</taxon>
        <taxon>Sphaerotilaceae</taxon>
        <taxon>Rubrivivax</taxon>
    </lineage>
</organism>
<sequence>MFEKVVPVNRERHAKTRIREMKGFGFAAKFHIAYVTMHEFSRAAAVYPIVFVEDQEKDSFRPVALIGLEAGENLFVGADGKWEASYVPAIIRRYPFALAATGSEGQFTICIDEGSPLVSDTEGSPLFDDKGEPTQVIENVKRYLAELQQMDQLTQQFCTWLKANNMFTPLNMRVRDHDKVKNIAGCYVVNEERLNNLSDERFLELRGKRFLPAIYAQLMSLAQVERLISLKDRRVAEAAKAVAE</sequence>
<gene>
    <name evidence="1" type="ORF">ENE75_01220</name>
</gene>